<evidence type="ECO:0000313" key="2">
    <source>
        <dbReference type="EMBL" id="KAJ3597250.1"/>
    </source>
</evidence>
<dbReference type="AlphaFoldDB" id="A0A9Q0IGF0"/>
<gene>
    <name evidence="2" type="ORF">NHX12_000778</name>
</gene>
<comment type="caution">
    <text evidence="2">The sequence shown here is derived from an EMBL/GenBank/DDBJ whole genome shotgun (WGS) entry which is preliminary data.</text>
</comment>
<feature type="region of interest" description="Disordered" evidence="1">
    <location>
        <begin position="1"/>
        <end position="41"/>
    </location>
</feature>
<feature type="compositionally biased region" description="Basic and acidic residues" evidence="1">
    <location>
        <begin position="17"/>
        <end position="29"/>
    </location>
</feature>
<sequence length="109" mass="12616">MQELKMGDYINSPSLSNHEDPRKTEKKSSDSAVPCHTAPNATADWAVEDLVEMRYLLVGQRRQLDKDHDDLEARYQDCSRRRKSTWDLAQQDCRNRGAHLVTVNSKEEQ</sequence>
<accession>A0A9Q0IGF0</accession>
<dbReference type="Gene3D" id="3.10.100.10">
    <property type="entry name" value="Mannose-Binding Protein A, subunit A"/>
    <property type="match status" value="1"/>
</dbReference>
<dbReference type="Proteomes" id="UP001148018">
    <property type="component" value="Unassembled WGS sequence"/>
</dbReference>
<feature type="non-terminal residue" evidence="2">
    <location>
        <position position="109"/>
    </location>
</feature>
<organism evidence="2 3">
    <name type="scientific">Muraenolepis orangiensis</name>
    <name type="common">Patagonian moray cod</name>
    <dbReference type="NCBI Taxonomy" id="630683"/>
    <lineage>
        <taxon>Eukaryota</taxon>
        <taxon>Metazoa</taxon>
        <taxon>Chordata</taxon>
        <taxon>Craniata</taxon>
        <taxon>Vertebrata</taxon>
        <taxon>Euteleostomi</taxon>
        <taxon>Actinopterygii</taxon>
        <taxon>Neopterygii</taxon>
        <taxon>Teleostei</taxon>
        <taxon>Neoteleostei</taxon>
        <taxon>Acanthomorphata</taxon>
        <taxon>Zeiogadaria</taxon>
        <taxon>Gadariae</taxon>
        <taxon>Gadiformes</taxon>
        <taxon>Muraenolepidoidei</taxon>
        <taxon>Muraenolepididae</taxon>
        <taxon>Muraenolepis</taxon>
    </lineage>
</organism>
<dbReference type="EMBL" id="JANIIK010000109">
    <property type="protein sequence ID" value="KAJ3597250.1"/>
    <property type="molecule type" value="Genomic_DNA"/>
</dbReference>
<name>A0A9Q0IGF0_9TELE</name>
<evidence type="ECO:0000313" key="3">
    <source>
        <dbReference type="Proteomes" id="UP001148018"/>
    </source>
</evidence>
<reference evidence="2" key="1">
    <citation type="submission" date="2022-07" db="EMBL/GenBank/DDBJ databases">
        <title>Chromosome-level genome of Muraenolepis orangiensis.</title>
        <authorList>
            <person name="Kim J."/>
        </authorList>
    </citation>
    <scope>NUCLEOTIDE SEQUENCE</scope>
    <source>
        <strain evidence="2">KU_S4_2022</strain>
        <tissue evidence="2">Muscle</tissue>
    </source>
</reference>
<dbReference type="InterPro" id="IPR016187">
    <property type="entry name" value="CTDL_fold"/>
</dbReference>
<dbReference type="OrthoDB" id="6133475at2759"/>
<proteinExistence type="predicted"/>
<protein>
    <submittedName>
        <fullName evidence="2">Uncharacterized protein</fullName>
    </submittedName>
</protein>
<evidence type="ECO:0000256" key="1">
    <source>
        <dbReference type="SAM" id="MobiDB-lite"/>
    </source>
</evidence>
<keyword evidence="3" id="KW-1185">Reference proteome</keyword>
<dbReference type="SUPFAM" id="SSF56436">
    <property type="entry name" value="C-type lectin-like"/>
    <property type="match status" value="1"/>
</dbReference>
<dbReference type="InterPro" id="IPR016186">
    <property type="entry name" value="C-type_lectin-like/link_sf"/>
</dbReference>